<name>A0A9P9KRR7_FUSRE</name>
<evidence type="ECO:0000313" key="3">
    <source>
        <dbReference type="Proteomes" id="UP000720189"/>
    </source>
</evidence>
<feature type="compositionally biased region" description="Basic and acidic residues" evidence="1">
    <location>
        <begin position="92"/>
        <end position="119"/>
    </location>
</feature>
<proteinExistence type="predicted"/>
<feature type="region of interest" description="Disordered" evidence="1">
    <location>
        <begin position="41"/>
        <end position="60"/>
    </location>
</feature>
<comment type="caution">
    <text evidence="2">The sequence shown here is derived from an EMBL/GenBank/DDBJ whole genome shotgun (WGS) entry which is preliminary data.</text>
</comment>
<dbReference type="AlphaFoldDB" id="A0A9P9KRR7"/>
<dbReference type="EMBL" id="JAGMUX010000002">
    <property type="protein sequence ID" value="KAH7267297.1"/>
    <property type="molecule type" value="Genomic_DNA"/>
</dbReference>
<protein>
    <submittedName>
        <fullName evidence="2">Uncharacterized protein</fullName>
    </submittedName>
</protein>
<gene>
    <name evidence="2" type="ORF">BKA55DRAFT_555152</name>
</gene>
<feature type="region of interest" description="Disordered" evidence="1">
    <location>
        <begin position="65"/>
        <end position="119"/>
    </location>
</feature>
<evidence type="ECO:0000313" key="2">
    <source>
        <dbReference type="EMBL" id="KAH7267297.1"/>
    </source>
</evidence>
<sequence length="119" mass="13932">MPSMRKINRTLRALGYKNQEELFQEAKRDFERELAEYNQSLVSERTHKPTEPLKDRPTECFGKPKQEIQDHPHDRKAIHEDHAKITISGEEASIKAEKDKSMNIGKKSTERKDSKDKEI</sequence>
<keyword evidence="3" id="KW-1185">Reference proteome</keyword>
<feature type="compositionally biased region" description="Basic and acidic residues" evidence="1">
    <location>
        <begin position="65"/>
        <end position="84"/>
    </location>
</feature>
<dbReference type="RefSeq" id="XP_046055116.1">
    <property type="nucleotide sequence ID" value="XM_046191623.1"/>
</dbReference>
<feature type="compositionally biased region" description="Basic and acidic residues" evidence="1">
    <location>
        <begin position="44"/>
        <end position="60"/>
    </location>
</feature>
<reference evidence="2" key="1">
    <citation type="journal article" date="2021" name="Nat. Commun.">
        <title>Genetic determinants of endophytism in the Arabidopsis root mycobiome.</title>
        <authorList>
            <person name="Mesny F."/>
            <person name="Miyauchi S."/>
            <person name="Thiergart T."/>
            <person name="Pickel B."/>
            <person name="Atanasova L."/>
            <person name="Karlsson M."/>
            <person name="Huettel B."/>
            <person name="Barry K.W."/>
            <person name="Haridas S."/>
            <person name="Chen C."/>
            <person name="Bauer D."/>
            <person name="Andreopoulos W."/>
            <person name="Pangilinan J."/>
            <person name="LaButti K."/>
            <person name="Riley R."/>
            <person name="Lipzen A."/>
            <person name="Clum A."/>
            <person name="Drula E."/>
            <person name="Henrissat B."/>
            <person name="Kohler A."/>
            <person name="Grigoriev I.V."/>
            <person name="Martin F.M."/>
            <person name="Hacquard S."/>
        </authorList>
    </citation>
    <scope>NUCLEOTIDE SEQUENCE</scope>
    <source>
        <strain evidence="2">MPI-CAGE-AT-0023</strain>
    </source>
</reference>
<dbReference type="GeneID" id="70221577"/>
<evidence type="ECO:0000256" key="1">
    <source>
        <dbReference type="SAM" id="MobiDB-lite"/>
    </source>
</evidence>
<dbReference type="Proteomes" id="UP000720189">
    <property type="component" value="Unassembled WGS sequence"/>
</dbReference>
<organism evidence="2 3">
    <name type="scientific">Fusarium redolens</name>
    <dbReference type="NCBI Taxonomy" id="48865"/>
    <lineage>
        <taxon>Eukaryota</taxon>
        <taxon>Fungi</taxon>
        <taxon>Dikarya</taxon>
        <taxon>Ascomycota</taxon>
        <taxon>Pezizomycotina</taxon>
        <taxon>Sordariomycetes</taxon>
        <taxon>Hypocreomycetidae</taxon>
        <taxon>Hypocreales</taxon>
        <taxon>Nectriaceae</taxon>
        <taxon>Fusarium</taxon>
        <taxon>Fusarium redolens species complex</taxon>
    </lineage>
</organism>
<accession>A0A9P9KRR7</accession>